<dbReference type="AlphaFoldDB" id="A0AAV1HVS9"/>
<comment type="caution">
    <text evidence="2">The sequence shown here is derived from an EMBL/GenBank/DDBJ whole genome shotgun (WGS) entry which is preliminary data.</text>
</comment>
<keyword evidence="3" id="KW-1185">Reference proteome</keyword>
<evidence type="ECO:0000313" key="2">
    <source>
        <dbReference type="EMBL" id="CAK0749003.1"/>
    </source>
</evidence>
<feature type="compositionally biased region" description="Low complexity" evidence="1">
    <location>
        <begin position="78"/>
        <end position="88"/>
    </location>
</feature>
<reference evidence="2 3" key="1">
    <citation type="submission" date="2023-10" db="EMBL/GenBank/DDBJ databases">
        <authorList>
            <person name="Maclean D."/>
            <person name="Macfadyen A."/>
        </authorList>
    </citation>
    <scope>NUCLEOTIDE SEQUENCE [LARGE SCALE GENOMIC DNA]</scope>
</reference>
<sequence>MPAVDIMQHFGSAEPKEVAREINKLGQRDLQAKFRAVYGTQTYSNNNCWLRRKLMEAAGLQTPKASSRGRPAMRQGRASSPASDAPSDGPCMSRSGSMGSQALPERIQAPEATVMRRTKRARKPKQYEDMLIFAQLPGHQASDDEDSRLTKMATTDSGRSDMQGCRNTPELVWSRSPSQSFISSHLISAPSTSLSASMAPTTPEKSAFCGAVPAMTAARQGSTASKILGPQEVLGMEYSQLPSTLPAWADLPSNDRASSQDLDEVSFQVPEEHEPAACMPATINVPSAAAEVLIAPTTPDRMAASGGRASAAHLLHDMPNLPVMSTLLTRPTGPQKGPGMDFDYFASPPPTVTSPELLPSAPANFEKGMDFPMMSSLDSESAGSDMSALDVLLEEFSSNQMAEEFDAWLKDMPCPELEPCKI</sequence>
<organism evidence="2 3">
    <name type="scientific">Coccomyxa viridis</name>
    <dbReference type="NCBI Taxonomy" id="1274662"/>
    <lineage>
        <taxon>Eukaryota</taxon>
        <taxon>Viridiplantae</taxon>
        <taxon>Chlorophyta</taxon>
        <taxon>core chlorophytes</taxon>
        <taxon>Trebouxiophyceae</taxon>
        <taxon>Trebouxiophyceae incertae sedis</taxon>
        <taxon>Coccomyxaceae</taxon>
        <taxon>Coccomyxa</taxon>
    </lineage>
</organism>
<name>A0AAV1HVS9_9CHLO</name>
<protein>
    <recommendedName>
        <fullName evidence="4">Clr5 domain-containing protein</fullName>
    </recommendedName>
</protein>
<feature type="region of interest" description="Disordered" evidence="1">
    <location>
        <begin position="60"/>
        <end position="102"/>
    </location>
</feature>
<dbReference type="Proteomes" id="UP001314263">
    <property type="component" value="Unassembled WGS sequence"/>
</dbReference>
<proteinExistence type="predicted"/>
<accession>A0AAV1HVS9</accession>
<evidence type="ECO:0008006" key="4">
    <source>
        <dbReference type="Google" id="ProtNLM"/>
    </source>
</evidence>
<evidence type="ECO:0000313" key="3">
    <source>
        <dbReference type="Proteomes" id="UP001314263"/>
    </source>
</evidence>
<evidence type="ECO:0000256" key="1">
    <source>
        <dbReference type="SAM" id="MobiDB-lite"/>
    </source>
</evidence>
<dbReference type="EMBL" id="CAUYUE010000003">
    <property type="protein sequence ID" value="CAK0749003.1"/>
    <property type="molecule type" value="Genomic_DNA"/>
</dbReference>
<gene>
    <name evidence="2" type="ORF">CVIRNUC_001877</name>
</gene>